<dbReference type="InterPro" id="IPR036920">
    <property type="entry name" value="Ribosomal_uL16_sf"/>
</dbReference>
<dbReference type="SUPFAM" id="SSF54686">
    <property type="entry name" value="Ribosomal protein L16p/L10e"/>
    <property type="match status" value="1"/>
</dbReference>
<dbReference type="PROSITE" id="PS00701">
    <property type="entry name" value="RIBOSOMAL_L16_2"/>
    <property type="match status" value="1"/>
</dbReference>
<dbReference type="InterPro" id="IPR016180">
    <property type="entry name" value="Ribosomal_uL16_dom"/>
</dbReference>
<evidence type="ECO:0000256" key="1">
    <source>
        <dbReference type="ARBA" id="ARBA00008931"/>
    </source>
</evidence>
<reference evidence="5 6" key="1">
    <citation type="journal article" date="2011" name="PLoS Pathog.">
        <title>Endophytic Life Strategies Decoded by Genome and Transcriptome Analyses of the Mutualistic Root Symbiont Piriformospora indica.</title>
        <authorList>
            <person name="Zuccaro A."/>
            <person name="Lahrmann U."/>
            <person name="Guldener U."/>
            <person name="Langen G."/>
            <person name="Pfiffi S."/>
            <person name="Biedenkopf D."/>
            <person name="Wong P."/>
            <person name="Samans B."/>
            <person name="Grimm C."/>
            <person name="Basiewicz M."/>
            <person name="Murat C."/>
            <person name="Martin F."/>
            <person name="Kogel K.H."/>
        </authorList>
    </citation>
    <scope>NUCLEOTIDE SEQUENCE [LARGE SCALE GENOMIC DNA]</scope>
    <source>
        <strain evidence="5 6">DSM 11827</strain>
    </source>
</reference>
<dbReference type="Proteomes" id="UP000007148">
    <property type="component" value="Unassembled WGS sequence"/>
</dbReference>
<dbReference type="InterPro" id="IPR047873">
    <property type="entry name" value="Ribosomal_uL16"/>
</dbReference>
<dbReference type="InParanoid" id="G4TKJ2"/>
<dbReference type="FunCoup" id="G4TKJ2">
    <property type="interactions" value="29"/>
</dbReference>
<dbReference type="InterPro" id="IPR020798">
    <property type="entry name" value="Ribosomal_uL16_CS"/>
</dbReference>
<evidence type="ECO:0000256" key="4">
    <source>
        <dbReference type="RuleBase" id="RU004413"/>
    </source>
</evidence>
<dbReference type="GO" id="GO:0032543">
    <property type="term" value="P:mitochondrial translation"/>
    <property type="evidence" value="ECO:0007669"/>
    <property type="project" value="TreeGrafter"/>
</dbReference>
<dbReference type="STRING" id="1109443.G4TKJ2"/>
<dbReference type="GO" id="GO:0003735">
    <property type="term" value="F:structural constituent of ribosome"/>
    <property type="evidence" value="ECO:0007669"/>
    <property type="project" value="InterPro"/>
</dbReference>
<dbReference type="NCBIfam" id="TIGR01164">
    <property type="entry name" value="rplP_bact"/>
    <property type="match status" value="1"/>
</dbReference>
<sequence length="223" mass="24768">MFLSFLSRPTLQSRSLLHAKGSRTRIGPSLPQIFSRLRSALAPRRVKWPRQHKGRVHIPVGGSTKGTTLAFGDYGIRVRGMGKRVTAKQLQVAEAAMRHKTKLIKGSKIHMRIFPDMPVGVKGNETRMGKGKGGFEYWAKWVSTGKVMFELQSPKGALIDKEIAKSILKLAQRKLPVTTDFITKSTPPRIGNMDVLPGVPVKMPGPEFTCTRNTEGIQNQPRC</sequence>
<comment type="caution">
    <text evidence="5">The sequence shown here is derived from an EMBL/GenBank/DDBJ whole genome shotgun (WGS) entry which is preliminary data.</text>
</comment>
<dbReference type="PANTHER" id="PTHR12220:SF13">
    <property type="entry name" value="LARGE RIBOSOMAL SUBUNIT PROTEIN UL16M"/>
    <property type="match status" value="1"/>
</dbReference>
<keyword evidence="6" id="KW-1185">Reference proteome</keyword>
<dbReference type="HOGENOM" id="CLU_078858_0_0_1"/>
<dbReference type="PANTHER" id="PTHR12220">
    <property type="entry name" value="50S/60S RIBOSOMAL PROTEIN L16"/>
    <property type="match status" value="1"/>
</dbReference>
<dbReference type="EMBL" id="CAFZ01000136">
    <property type="protein sequence ID" value="CCA71825.1"/>
    <property type="molecule type" value="Genomic_DNA"/>
</dbReference>
<keyword evidence="2 4" id="KW-0689">Ribosomal protein</keyword>
<dbReference type="OMA" id="MPGMYEF"/>
<dbReference type="Pfam" id="PF00252">
    <property type="entry name" value="Ribosomal_L16"/>
    <property type="match status" value="1"/>
</dbReference>
<evidence type="ECO:0000256" key="3">
    <source>
        <dbReference type="ARBA" id="ARBA00023274"/>
    </source>
</evidence>
<dbReference type="PRINTS" id="PR00060">
    <property type="entry name" value="RIBOSOMALL16"/>
</dbReference>
<dbReference type="CDD" id="cd01433">
    <property type="entry name" value="Ribosomal_L16_L10e"/>
    <property type="match status" value="1"/>
</dbReference>
<dbReference type="GO" id="GO:0005762">
    <property type="term" value="C:mitochondrial large ribosomal subunit"/>
    <property type="evidence" value="ECO:0007669"/>
    <property type="project" value="TreeGrafter"/>
</dbReference>
<organism evidence="5 6">
    <name type="scientific">Serendipita indica (strain DSM 11827)</name>
    <name type="common">Root endophyte fungus</name>
    <name type="synonym">Piriformospora indica</name>
    <dbReference type="NCBI Taxonomy" id="1109443"/>
    <lineage>
        <taxon>Eukaryota</taxon>
        <taxon>Fungi</taxon>
        <taxon>Dikarya</taxon>
        <taxon>Basidiomycota</taxon>
        <taxon>Agaricomycotina</taxon>
        <taxon>Agaricomycetes</taxon>
        <taxon>Sebacinales</taxon>
        <taxon>Serendipitaceae</taxon>
        <taxon>Serendipita</taxon>
    </lineage>
</organism>
<name>G4TKJ2_SERID</name>
<dbReference type="OrthoDB" id="268521at2759"/>
<proteinExistence type="inferred from homology"/>
<protein>
    <submittedName>
        <fullName evidence="5">Related to MRPL16-mitochondrial ribosomal protein, large subunit</fullName>
    </submittedName>
</protein>
<comment type="similarity">
    <text evidence="1 4">Belongs to the universal ribosomal protein uL16 family.</text>
</comment>
<evidence type="ECO:0000313" key="5">
    <source>
        <dbReference type="EMBL" id="CCA71825.1"/>
    </source>
</evidence>
<gene>
    <name evidence="5" type="ORF">PIIN_05760</name>
</gene>
<keyword evidence="3 4" id="KW-0687">Ribonucleoprotein</keyword>
<dbReference type="GO" id="GO:0019843">
    <property type="term" value="F:rRNA binding"/>
    <property type="evidence" value="ECO:0007669"/>
    <property type="project" value="InterPro"/>
</dbReference>
<dbReference type="InterPro" id="IPR000114">
    <property type="entry name" value="Ribosomal_uL16_bact-type"/>
</dbReference>
<dbReference type="Gene3D" id="3.90.1170.10">
    <property type="entry name" value="Ribosomal protein L10e/L16"/>
    <property type="match status" value="1"/>
</dbReference>
<dbReference type="eggNOG" id="KOG3422">
    <property type="taxonomic scope" value="Eukaryota"/>
</dbReference>
<dbReference type="AlphaFoldDB" id="G4TKJ2"/>
<accession>G4TKJ2</accession>
<evidence type="ECO:0000313" key="6">
    <source>
        <dbReference type="Proteomes" id="UP000007148"/>
    </source>
</evidence>
<evidence type="ECO:0000256" key="2">
    <source>
        <dbReference type="ARBA" id="ARBA00022980"/>
    </source>
</evidence>